<dbReference type="PROSITE" id="PS50835">
    <property type="entry name" value="IG_LIKE"/>
    <property type="match status" value="2"/>
</dbReference>
<evidence type="ECO:0000313" key="6">
    <source>
        <dbReference type="Proteomes" id="UP000314983"/>
    </source>
</evidence>
<name>A0A4W4HC47_ELEEL</name>
<organism evidence="5 6">
    <name type="scientific">Electrophorus electricus</name>
    <name type="common">Electric eel</name>
    <name type="synonym">Gymnotus electricus</name>
    <dbReference type="NCBI Taxonomy" id="8005"/>
    <lineage>
        <taxon>Eukaryota</taxon>
        <taxon>Metazoa</taxon>
        <taxon>Chordata</taxon>
        <taxon>Craniata</taxon>
        <taxon>Vertebrata</taxon>
        <taxon>Euteleostomi</taxon>
        <taxon>Actinopterygii</taxon>
        <taxon>Neopterygii</taxon>
        <taxon>Teleostei</taxon>
        <taxon>Ostariophysi</taxon>
        <taxon>Gymnotiformes</taxon>
        <taxon>Gymnotoidei</taxon>
        <taxon>Gymnotidae</taxon>
        <taxon>Electrophorus</taxon>
    </lineage>
</organism>
<dbReference type="GO" id="GO:0070593">
    <property type="term" value="P:dendrite self-avoidance"/>
    <property type="evidence" value="ECO:0007669"/>
    <property type="project" value="TreeGrafter"/>
</dbReference>
<evidence type="ECO:0000256" key="3">
    <source>
        <dbReference type="SAM" id="Phobius"/>
    </source>
</evidence>
<dbReference type="STRING" id="8005.ENSEEEP00000047555"/>
<keyword evidence="3" id="KW-0472">Membrane</keyword>
<proteinExistence type="predicted"/>
<dbReference type="GO" id="GO:0098632">
    <property type="term" value="F:cell-cell adhesion mediator activity"/>
    <property type="evidence" value="ECO:0007669"/>
    <property type="project" value="TreeGrafter"/>
</dbReference>
<reference evidence="5" key="4">
    <citation type="submission" date="2025-08" db="UniProtKB">
        <authorList>
            <consortium name="Ensembl"/>
        </authorList>
    </citation>
    <scope>IDENTIFICATION</scope>
</reference>
<evidence type="ECO:0000256" key="1">
    <source>
        <dbReference type="ARBA" id="ARBA00023319"/>
    </source>
</evidence>
<dbReference type="Gene3D" id="2.60.40.10">
    <property type="entry name" value="Immunoglobulins"/>
    <property type="match status" value="2"/>
</dbReference>
<evidence type="ECO:0000259" key="4">
    <source>
        <dbReference type="PROSITE" id="PS50835"/>
    </source>
</evidence>
<reference evidence="6" key="2">
    <citation type="journal article" date="2017" name="Sci. Adv.">
        <title>A tail of two voltages: Proteomic comparison of the three electric organs of the electric eel.</title>
        <authorList>
            <person name="Traeger L.L."/>
            <person name="Sabat G."/>
            <person name="Barrett-Wilt G.A."/>
            <person name="Wells G.B."/>
            <person name="Sussman M.R."/>
        </authorList>
    </citation>
    <scope>NUCLEOTIDE SEQUENCE [LARGE SCALE GENOMIC DNA]</scope>
</reference>
<dbReference type="SUPFAM" id="SSF48726">
    <property type="entry name" value="Immunoglobulin"/>
    <property type="match status" value="2"/>
</dbReference>
<sequence length="272" mass="31409">SLHIIFINVQKIVCFDDYFTTSQHTGHVIVQELEILKPQKIELSCIISDIPNNPTHIIGYWKKNGNEIENSKQTVYKVDKQRFIFKRIFNIQVNDLGNYSCIFSYLDKQEQVTFLLKVPVMKDKRDKPIVSYVGDSVVLDCKIKRMPNTWQWYKSNGTEKVLINATADPMNYKILLEKNVTKLTVLNLTEEDAGKYICSAVFEIKSSESHVYLKVLSLIEPLKPFIGITIEVVILVTLILLYERYGRSRNDSSVDDSSGTDGRRTRQRNLVH</sequence>
<dbReference type="GO" id="GO:0030424">
    <property type="term" value="C:axon"/>
    <property type="evidence" value="ECO:0007669"/>
    <property type="project" value="TreeGrafter"/>
</dbReference>
<dbReference type="OMA" id="KGSYWCH"/>
<reference evidence="6" key="1">
    <citation type="journal article" date="2014" name="Science">
        <title>Nonhuman genetics. Genomic basis for the convergent evolution of electric organs.</title>
        <authorList>
            <person name="Gallant J.R."/>
            <person name="Traeger L.L."/>
            <person name="Volkening J.D."/>
            <person name="Moffett H."/>
            <person name="Chen P.H."/>
            <person name="Novina C.D."/>
            <person name="Phillips G.N.Jr."/>
            <person name="Anand R."/>
            <person name="Wells G.B."/>
            <person name="Pinch M."/>
            <person name="Guth R."/>
            <person name="Unguez G.A."/>
            <person name="Albert J.S."/>
            <person name="Zakon H.H."/>
            <person name="Samanta M.P."/>
            <person name="Sussman M.R."/>
        </authorList>
    </citation>
    <scope>NUCLEOTIDE SEQUENCE [LARGE SCALE GENOMIC DNA]</scope>
</reference>
<dbReference type="InterPro" id="IPR003599">
    <property type="entry name" value="Ig_sub"/>
</dbReference>
<keyword evidence="1" id="KW-0393">Immunoglobulin domain</keyword>
<dbReference type="Proteomes" id="UP000314983">
    <property type="component" value="Chromosome 9"/>
</dbReference>
<evidence type="ECO:0000313" key="5">
    <source>
        <dbReference type="Ensembl" id="ENSEEEP00000047555.2"/>
    </source>
</evidence>
<dbReference type="AlphaFoldDB" id="A0A4W4HC47"/>
<dbReference type="SMART" id="SM00409">
    <property type="entry name" value="IG"/>
    <property type="match status" value="2"/>
</dbReference>
<keyword evidence="3" id="KW-1133">Transmembrane helix</keyword>
<dbReference type="InterPro" id="IPR036179">
    <property type="entry name" value="Ig-like_dom_sf"/>
</dbReference>
<dbReference type="InterPro" id="IPR007110">
    <property type="entry name" value="Ig-like_dom"/>
</dbReference>
<dbReference type="Ensembl" id="ENSEEET00000048080.2">
    <property type="protein sequence ID" value="ENSEEEP00000047555.2"/>
    <property type="gene ID" value="ENSEEEG00000022387.2"/>
</dbReference>
<dbReference type="PANTHER" id="PTHR10075:SF4">
    <property type="entry name" value="EMBIGIN"/>
    <property type="match status" value="1"/>
</dbReference>
<dbReference type="GO" id="GO:0005886">
    <property type="term" value="C:plasma membrane"/>
    <property type="evidence" value="ECO:0007669"/>
    <property type="project" value="TreeGrafter"/>
</dbReference>
<accession>A0A4W4HC47</accession>
<evidence type="ECO:0000256" key="2">
    <source>
        <dbReference type="SAM" id="MobiDB-lite"/>
    </source>
</evidence>
<dbReference type="InterPro" id="IPR013098">
    <property type="entry name" value="Ig_I-set"/>
</dbReference>
<dbReference type="Pfam" id="PF07679">
    <property type="entry name" value="I-set"/>
    <property type="match status" value="1"/>
</dbReference>
<dbReference type="GO" id="GO:0007411">
    <property type="term" value="P:axon guidance"/>
    <property type="evidence" value="ECO:0007669"/>
    <property type="project" value="TreeGrafter"/>
</dbReference>
<feature type="transmembrane region" description="Helical" evidence="3">
    <location>
        <begin position="224"/>
        <end position="242"/>
    </location>
</feature>
<reference evidence="5" key="5">
    <citation type="submission" date="2025-09" db="UniProtKB">
        <authorList>
            <consortium name="Ensembl"/>
        </authorList>
    </citation>
    <scope>IDENTIFICATION</scope>
</reference>
<dbReference type="GO" id="GO:0007156">
    <property type="term" value="P:homophilic cell adhesion via plasma membrane adhesion molecules"/>
    <property type="evidence" value="ECO:0007669"/>
    <property type="project" value="TreeGrafter"/>
</dbReference>
<feature type="region of interest" description="Disordered" evidence="2">
    <location>
        <begin position="249"/>
        <end position="272"/>
    </location>
</feature>
<keyword evidence="3" id="KW-0812">Transmembrane</keyword>
<dbReference type="CDD" id="cd00096">
    <property type="entry name" value="Ig"/>
    <property type="match status" value="2"/>
</dbReference>
<reference evidence="5" key="3">
    <citation type="submission" date="2020-05" db="EMBL/GenBank/DDBJ databases">
        <title>Electrophorus electricus (electric eel) genome, fEleEle1, primary haplotype.</title>
        <authorList>
            <person name="Myers G."/>
            <person name="Meyer A."/>
            <person name="Fedrigo O."/>
            <person name="Formenti G."/>
            <person name="Rhie A."/>
            <person name="Tracey A."/>
            <person name="Sims Y."/>
            <person name="Jarvis E.D."/>
        </authorList>
    </citation>
    <scope>NUCLEOTIDE SEQUENCE [LARGE SCALE GENOMIC DNA]</scope>
</reference>
<keyword evidence="6" id="KW-1185">Reference proteome</keyword>
<feature type="domain" description="Ig-like" evidence="4">
    <location>
        <begin position="119"/>
        <end position="217"/>
    </location>
</feature>
<feature type="domain" description="Ig-like" evidence="4">
    <location>
        <begin position="39"/>
        <end position="113"/>
    </location>
</feature>
<protein>
    <recommendedName>
        <fullName evidence="4">Ig-like domain-containing protein</fullName>
    </recommendedName>
</protein>
<dbReference type="GeneTree" id="ENSGT00940000158944"/>
<dbReference type="InterPro" id="IPR013783">
    <property type="entry name" value="Ig-like_fold"/>
</dbReference>
<dbReference type="PANTHER" id="PTHR10075">
    <property type="entry name" value="BASIGIN RELATED"/>
    <property type="match status" value="1"/>
</dbReference>